<feature type="transmembrane region" description="Helical" evidence="2">
    <location>
        <begin position="97"/>
        <end position="123"/>
    </location>
</feature>
<dbReference type="PANTHER" id="PTHR43592">
    <property type="entry name" value="CAAX AMINO TERMINAL PROTEASE"/>
    <property type="match status" value="1"/>
</dbReference>
<keyword evidence="2" id="KW-0812">Transmembrane</keyword>
<feature type="domain" description="CAAX prenyl protease 2/Lysostaphin resistance protein A-like" evidence="3">
    <location>
        <begin position="143"/>
        <end position="247"/>
    </location>
</feature>
<dbReference type="eggNOG" id="COG1266">
    <property type="taxonomic scope" value="Bacteria"/>
</dbReference>
<keyword evidence="4" id="KW-0378">Hydrolase</keyword>
<feature type="transmembrane region" description="Helical" evidence="2">
    <location>
        <begin position="30"/>
        <end position="51"/>
    </location>
</feature>
<dbReference type="RefSeq" id="WP_002850430.1">
    <property type="nucleotide sequence ID" value="NZ_ADKM02000091.1"/>
</dbReference>
<sequence length="303" mass="32736">MENDFSQGYIQTDGQYAPPPAPRASGAKTAAVVIGTIVGYLVISGLSGALITGLLKFKPSNDYQIQFLGSIPVFLFLFVMLYFALGKKKAVTMKGNGFLKGLIAGGYLLVAGIINFLSGMFTHVNDKGVSEYGMPEGMHFGSLQVWCIAALILSAGICEELMFRGIILNALRDFFGRDTFKGTALAIFISGAMFGCLHFINLLAGVSLLNVIIQVVSVIGMGFFFGAVYCRCGNLKVTMFIHALVDICILIPQSMQTHSADLGKSLNDSINPMALVSIITYTAITLFLLRKEVRGQLFTYTVE</sequence>
<dbReference type="STRING" id="246199.CUS_7252"/>
<feature type="transmembrane region" description="Helical" evidence="2">
    <location>
        <begin position="270"/>
        <end position="289"/>
    </location>
</feature>
<feature type="transmembrane region" description="Helical" evidence="2">
    <location>
        <begin position="143"/>
        <end position="163"/>
    </location>
</feature>
<name>E9SDQ3_RUMAL</name>
<evidence type="ECO:0000259" key="3">
    <source>
        <dbReference type="Pfam" id="PF02517"/>
    </source>
</evidence>
<dbReference type="GO" id="GO:0004175">
    <property type="term" value="F:endopeptidase activity"/>
    <property type="evidence" value="ECO:0007669"/>
    <property type="project" value="UniProtKB-ARBA"/>
</dbReference>
<keyword evidence="5" id="KW-1185">Reference proteome</keyword>
<dbReference type="AlphaFoldDB" id="E9SDQ3"/>
<dbReference type="EMBL" id="ADKM02000091">
    <property type="protein sequence ID" value="EGC02549.1"/>
    <property type="molecule type" value="Genomic_DNA"/>
</dbReference>
<comment type="caution">
    <text evidence="4">The sequence shown here is derived from an EMBL/GenBank/DDBJ whole genome shotgun (WGS) entry which is preliminary data.</text>
</comment>
<dbReference type="OrthoDB" id="2233577at2"/>
<protein>
    <submittedName>
        <fullName evidence="4">CAAX amino terminal protease family protein</fullName>
    </submittedName>
</protein>
<keyword evidence="2" id="KW-1133">Transmembrane helix</keyword>
<keyword evidence="2" id="KW-0472">Membrane</keyword>
<reference evidence="4 5" key="1">
    <citation type="submission" date="2011-02" db="EMBL/GenBank/DDBJ databases">
        <authorList>
            <person name="Nelson K.E."/>
            <person name="Sutton G."/>
            <person name="Torralba M."/>
            <person name="Durkin S."/>
            <person name="Harkins D."/>
            <person name="Montgomery R."/>
            <person name="Ziemer C."/>
            <person name="Klaassens E."/>
            <person name="Ocuiv P."/>
            <person name="Morrison M."/>
        </authorList>
    </citation>
    <scope>NUCLEOTIDE SEQUENCE [LARGE SCALE GENOMIC DNA]</scope>
    <source>
        <strain evidence="4 5">8</strain>
    </source>
</reference>
<organism evidence="4 5">
    <name type="scientific">Ruminococcus albus 8</name>
    <dbReference type="NCBI Taxonomy" id="246199"/>
    <lineage>
        <taxon>Bacteria</taxon>
        <taxon>Bacillati</taxon>
        <taxon>Bacillota</taxon>
        <taxon>Clostridia</taxon>
        <taxon>Eubacteriales</taxon>
        <taxon>Oscillospiraceae</taxon>
        <taxon>Ruminococcus</taxon>
    </lineage>
</organism>
<gene>
    <name evidence="4" type="ORF">CUS_7252</name>
</gene>
<feature type="region of interest" description="Disordered" evidence="1">
    <location>
        <begin position="1"/>
        <end position="22"/>
    </location>
</feature>
<dbReference type="PANTHER" id="PTHR43592:SF15">
    <property type="entry name" value="CAAX AMINO TERMINAL PROTEASE FAMILY PROTEIN"/>
    <property type="match status" value="1"/>
</dbReference>
<evidence type="ECO:0000313" key="5">
    <source>
        <dbReference type="Proteomes" id="UP000004259"/>
    </source>
</evidence>
<keyword evidence="4" id="KW-0645">Protease</keyword>
<dbReference type="Proteomes" id="UP000004259">
    <property type="component" value="Unassembled WGS sequence"/>
</dbReference>
<evidence type="ECO:0000256" key="2">
    <source>
        <dbReference type="SAM" id="Phobius"/>
    </source>
</evidence>
<feature type="transmembrane region" description="Helical" evidence="2">
    <location>
        <begin position="184"/>
        <end position="205"/>
    </location>
</feature>
<proteinExistence type="predicted"/>
<dbReference type="GO" id="GO:0080120">
    <property type="term" value="P:CAAX-box protein maturation"/>
    <property type="evidence" value="ECO:0007669"/>
    <property type="project" value="UniProtKB-ARBA"/>
</dbReference>
<dbReference type="GO" id="GO:0006508">
    <property type="term" value="P:proteolysis"/>
    <property type="evidence" value="ECO:0007669"/>
    <property type="project" value="UniProtKB-KW"/>
</dbReference>
<dbReference type="Pfam" id="PF02517">
    <property type="entry name" value="Rce1-like"/>
    <property type="match status" value="1"/>
</dbReference>
<feature type="transmembrane region" description="Helical" evidence="2">
    <location>
        <begin position="237"/>
        <end position="255"/>
    </location>
</feature>
<evidence type="ECO:0000313" key="4">
    <source>
        <dbReference type="EMBL" id="EGC02549.1"/>
    </source>
</evidence>
<feature type="transmembrane region" description="Helical" evidence="2">
    <location>
        <begin position="211"/>
        <end position="230"/>
    </location>
</feature>
<evidence type="ECO:0000256" key="1">
    <source>
        <dbReference type="SAM" id="MobiDB-lite"/>
    </source>
</evidence>
<accession>E9SDQ3</accession>
<feature type="transmembrane region" description="Helical" evidence="2">
    <location>
        <begin position="63"/>
        <end position="85"/>
    </location>
</feature>
<dbReference type="InterPro" id="IPR003675">
    <property type="entry name" value="Rce1/LyrA-like_dom"/>
</dbReference>
<feature type="compositionally biased region" description="Polar residues" evidence="1">
    <location>
        <begin position="1"/>
        <end position="14"/>
    </location>
</feature>